<dbReference type="PROSITE" id="PS00678">
    <property type="entry name" value="WD_REPEATS_1"/>
    <property type="match status" value="1"/>
</dbReference>
<gene>
    <name evidence="4" type="ORF">LAESUDRAFT_764744</name>
</gene>
<dbReference type="PROSITE" id="PS50294">
    <property type="entry name" value="WD_REPEATS_REGION"/>
    <property type="match status" value="1"/>
</dbReference>
<dbReference type="Pfam" id="PF00400">
    <property type="entry name" value="WD40"/>
    <property type="match status" value="2"/>
</dbReference>
<dbReference type="AlphaFoldDB" id="A0A165B521"/>
<dbReference type="InParanoid" id="A0A165B521"/>
<dbReference type="Gene3D" id="2.130.10.10">
    <property type="entry name" value="YVTN repeat-like/Quinoprotein amine dehydrogenase"/>
    <property type="match status" value="1"/>
</dbReference>
<keyword evidence="1 3" id="KW-0853">WD repeat</keyword>
<dbReference type="InterPro" id="IPR036322">
    <property type="entry name" value="WD40_repeat_dom_sf"/>
</dbReference>
<dbReference type="PANTHER" id="PTHR22847">
    <property type="entry name" value="WD40 REPEAT PROTEIN"/>
    <property type="match status" value="1"/>
</dbReference>
<dbReference type="EMBL" id="KV427690">
    <property type="protein sequence ID" value="KZT00255.1"/>
    <property type="molecule type" value="Genomic_DNA"/>
</dbReference>
<dbReference type="SMART" id="SM00320">
    <property type="entry name" value="WD40"/>
    <property type="match status" value="5"/>
</dbReference>
<evidence type="ECO:0000256" key="1">
    <source>
        <dbReference type="ARBA" id="ARBA00022574"/>
    </source>
</evidence>
<sequence>MSEMILKKTFSAHDLPVNAIAISNDGTVMLTGADDGCVIAWDMKAGEKLEEISCVFHGPVISVRWIDLGKGDNLAFVCGCADGTLQVYQRADVRTRFSLCSVTSAHKGFVQDINFDTNNGRIASAGGGTVSIWKLNGGGSLESMTTDVPDEGYMLQSVHFCDSGDSILLCYCESHEIVDPWSLKWAKQLPTQIGHSVLSPDGQNLFISNLVSGVDQYKLVIGGDDGFARLYDIGTGRLVQMLEHSGDATLVQTVSTHEGAQDCVIVTASTGNGPSEIRVWSRTMMVAFLTAAFVTFITSDNDFGPGLAEYTAYIAARFYALFDDYRAM</sequence>
<dbReference type="InterPro" id="IPR015943">
    <property type="entry name" value="WD40/YVTN_repeat-like_dom_sf"/>
</dbReference>
<dbReference type="GeneID" id="63830528"/>
<evidence type="ECO:0000256" key="2">
    <source>
        <dbReference type="ARBA" id="ARBA00022737"/>
    </source>
</evidence>
<dbReference type="SUPFAM" id="SSF50978">
    <property type="entry name" value="WD40 repeat-like"/>
    <property type="match status" value="1"/>
</dbReference>
<evidence type="ECO:0000313" key="5">
    <source>
        <dbReference type="Proteomes" id="UP000076871"/>
    </source>
</evidence>
<dbReference type="PROSITE" id="PS50082">
    <property type="entry name" value="WD_REPEATS_2"/>
    <property type="match status" value="1"/>
</dbReference>
<name>A0A165B521_9APHY</name>
<organism evidence="4 5">
    <name type="scientific">Laetiporus sulphureus 93-53</name>
    <dbReference type="NCBI Taxonomy" id="1314785"/>
    <lineage>
        <taxon>Eukaryota</taxon>
        <taxon>Fungi</taxon>
        <taxon>Dikarya</taxon>
        <taxon>Basidiomycota</taxon>
        <taxon>Agaricomycotina</taxon>
        <taxon>Agaricomycetes</taxon>
        <taxon>Polyporales</taxon>
        <taxon>Laetiporus</taxon>
    </lineage>
</organism>
<dbReference type="PANTHER" id="PTHR22847:SF637">
    <property type="entry name" value="WD REPEAT DOMAIN 5B"/>
    <property type="match status" value="1"/>
</dbReference>
<dbReference type="InterPro" id="IPR019775">
    <property type="entry name" value="WD40_repeat_CS"/>
</dbReference>
<proteinExistence type="predicted"/>
<reference evidence="4 5" key="1">
    <citation type="journal article" date="2016" name="Mol. Biol. Evol.">
        <title>Comparative Genomics of Early-Diverging Mushroom-Forming Fungi Provides Insights into the Origins of Lignocellulose Decay Capabilities.</title>
        <authorList>
            <person name="Nagy L.G."/>
            <person name="Riley R."/>
            <person name="Tritt A."/>
            <person name="Adam C."/>
            <person name="Daum C."/>
            <person name="Floudas D."/>
            <person name="Sun H."/>
            <person name="Yadav J.S."/>
            <person name="Pangilinan J."/>
            <person name="Larsson K.H."/>
            <person name="Matsuura K."/>
            <person name="Barry K."/>
            <person name="Labutti K."/>
            <person name="Kuo R."/>
            <person name="Ohm R.A."/>
            <person name="Bhattacharya S.S."/>
            <person name="Shirouzu T."/>
            <person name="Yoshinaga Y."/>
            <person name="Martin F.M."/>
            <person name="Grigoriev I.V."/>
            <person name="Hibbett D.S."/>
        </authorList>
    </citation>
    <scope>NUCLEOTIDE SEQUENCE [LARGE SCALE GENOMIC DNA]</scope>
    <source>
        <strain evidence="4 5">93-53</strain>
    </source>
</reference>
<dbReference type="InterPro" id="IPR001680">
    <property type="entry name" value="WD40_rpt"/>
</dbReference>
<protein>
    <submittedName>
        <fullName evidence="4">WD40 repeat-like protein</fullName>
    </submittedName>
</protein>
<dbReference type="STRING" id="1314785.A0A165B521"/>
<accession>A0A165B521</accession>
<dbReference type="RefSeq" id="XP_040757995.1">
    <property type="nucleotide sequence ID" value="XM_040913500.1"/>
</dbReference>
<dbReference type="GO" id="GO:1990234">
    <property type="term" value="C:transferase complex"/>
    <property type="evidence" value="ECO:0007669"/>
    <property type="project" value="UniProtKB-ARBA"/>
</dbReference>
<evidence type="ECO:0000256" key="3">
    <source>
        <dbReference type="PROSITE-ProRule" id="PRU00221"/>
    </source>
</evidence>
<keyword evidence="5" id="KW-1185">Reference proteome</keyword>
<evidence type="ECO:0000313" key="4">
    <source>
        <dbReference type="EMBL" id="KZT00255.1"/>
    </source>
</evidence>
<feature type="repeat" description="WD" evidence="3">
    <location>
        <begin position="10"/>
        <end position="51"/>
    </location>
</feature>
<dbReference type="Proteomes" id="UP000076871">
    <property type="component" value="Unassembled WGS sequence"/>
</dbReference>
<keyword evidence="2" id="KW-0677">Repeat</keyword>
<dbReference type="OrthoDB" id="2800964at2759"/>